<feature type="transmembrane region" description="Helical" evidence="5">
    <location>
        <begin position="28"/>
        <end position="46"/>
    </location>
</feature>
<evidence type="ECO:0000313" key="7">
    <source>
        <dbReference type="Proteomes" id="UP000184330"/>
    </source>
</evidence>
<dbReference type="GO" id="GO:0016020">
    <property type="term" value="C:membrane"/>
    <property type="evidence" value="ECO:0007669"/>
    <property type="project" value="UniProtKB-SubCell"/>
</dbReference>
<reference evidence="6 7" key="1">
    <citation type="submission" date="2016-03" db="EMBL/GenBank/DDBJ databases">
        <authorList>
            <person name="Ploux O."/>
        </authorList>
    </citation>
    <scope>NUCLEOTIDE SEQUENCE [LARGE SCALE GENOMIC DNA]</scope>
    <source>
        <strain evidence="6 7">UAMH 11012</strain>
    </source>
</reference>
<comment type="subcellular location">
    <subcellularLocation>
        <location evidence="1">Membrane</location>
        <topology evidence="1">Multi-pass membrane protein</topology>
    </subcellularLocation>
</comment>
<dbReference type="PANTHER" id="PTHR31465">
    <property type="entry name" value="PROTEIN RTA1-RELATED"/>
    <property type="match status" value="1"/>
</dbReference>
<keyword evidence="3 5" id="KW-1133">Transmembrane helix</keyword>
<keyword evidence="7" id="KW-1185">Reference proteome</keyword>
<dbReference type="EMBL" id="FJOG01000060">
    <property type="protein sequence ID" value="CZR68860.1"/>
    <property type="molecule type" value="Genomic_DNA"/>
</dbReference>
<sequence length="288" mass="32086">MNTGNGPFGPVVNGTQIVFFEYRPNKSAGYAFTALFGLLSLAHLIYILWRRAWFFIPFLLGGLAETFGYYGRALASDQPTKVGPFILQNLLILVATPFLATSVYMSLGRIITSLDAQRYSVMNMRWMTKIYVLIDIACIISQFIGAALPASGDPAAITKARIILLGGLITQLVALSLFIFTSWHVHSRIKKNPPELLLKDKSLRWQNYFRAVEVVTVLMIARSLVRTIEYLQGEGGYVISHEVFLYACDAALMALAMVIFLIIYPGRFVQDARQLKGDQGGNFLLGSR</sequence>
<evidence type="ECO:0000256" key="3">
    <source>
        <dbReference type="ARBA" id="ARBA00022989"/>
    </source>
</evidence>
<evidence type="ECO:0000256" key="2">
    <source>
        <dbReference type="ARBA" id="ARBA00022692"/>
    </source>
</evidence>
<evidence type="ECO:0000256" key="5">
    <source>
        <dbReference type="SAM" id="Phobius"/>
    </source>
</evidence>
<feature type="transmembrane region" description="Helical" evidence="5">
    <location>
        <begin position="53"/>
        <end position="70"/>
    </location>
</feature>
<feature type="transmembrane region" description="Helical" evidence="5">
    <location>
        <begin position="244"/>
        <end position="264"/>
    </location>
</feature>
<dbReference type="InterPro" id="IPR007568">
    <property type="entry name" value="RTA1"/>
</dbReference>
<evidence type="ECO:0000313" key="6">
    <source>
        <dbReference type="EMBL" id="CZR68860.1"/>
    </source>
</evidence>
<accession>A0A1L7XV49</accession>
<feature type="transmembrane region" description="Helical" evidence="5">
    <location>
        <begin position="130"/>
        <end position="150"/>
    </location>
</feature>
<protein>
    <submittedName>
        <fullName evidence="6">Related to 7-aminocholesterol resistance protein</fullName>
    </submittedName>
</protein>
<evidence type="ECO:0000256" key="4">
    <source>
        <dbReference type="ARBA" id="ARBA00023136"/>
    </source>
</evidence>
<feature type="transmembrane region" description="Helical" evidence="5">
    <location>
        <begin position="162"/>
        <end position="186"/>
    </location>
</feature>
<dbReference type="STRING" id="576137.A0A1L7XV49"/>
<feature type="transmembrane region" description="Helical" evidence="5">
    <location>
        <begin position="90"/>
        <end position="110"/>
    </location>
</feature>
<gene>
    <name evidence="6" type="ORF">PAC_18760</name>
</gene>
<organism evidence="6 7">
    <name type="scientific">Phialocephala subalpina</name>
    <dbReference type="NCBI Taxonomy" id="576137"/>
    <lineage>
        <taxon>Eukaryota</taxon>
        <taxon>Fungi</taxon>
        <taxon>Dikarya</taxon>
        <taxon>Ascomycota</taxon>
        <taxon>Pezizomycotina</taxon>
        <taxon>Leotiomycetes</taxon>
        <taxon>Helotiales</taxon>
        <taxon>Mollisiaceae</taxon>
        <taxon>Phialocephala</taxon>
        <taxon>Phialocephala fortinii species complex</taxon>
    </lineage>
</organism>
<name>A0A1L7XV49_9HELO</name>
<evidence type="ECO:0000256" key="1">
    <source>
        <dbReference type="ARBA" id="ARBA00004141"/>
    </source>
</evidence>
<keyword evidence="4 5" id="KW-0472">Membrane</keyword>
<dbReference type="OrthoDB" id="3358017at2759"/>
<dbReference type="Pfam" id="PF04479">
    <property type="entry name" value="RTA1"/>
    <property type="match status" value="1"/>
</dbReference>
<proteinExistence type="predicted"/>
<feature type="transmembrane region" description="Helical" evidence="5">
    <location>
        <begin position="207"/>
        <end position="224"/>
    </location>
</feature>
<dbReference type="PANTHER" id="PTHR31465:SF17">
    <property type="entry name" value="DOMAIN PROTEIN, PUTATIVE (AFU_ORTHOLOGUE AFUA_5G09900)-RELATED"/>
    <property type="match status" value="1"/>
</dbReference>
<dbReference type="AlphaFoldDB" id="A0A1L7XV49"/>
<keyword evidence="2 5" id="KW-0812">Transmembrane</keyword>
<dbReference type="Proteomes" id="UP000184330">
    <property type="component" value="Unassembled WGS sequence"/>
</dbReference>